<evidence type="ECO:0000313" key="4">
    <source>
        <dbReference type="Proteomes" id="UP000282002"/>
    </source>
</evidence>
<keyword evidence="4" id="KW-1185">Reference proteome</keyword>
<proteinExistence type="inferred from homology"/>
<accession>A0A3S8UC81</accession>
<evidence type="ECO:0000313" key="3">
    <source>
        <dbReference type="EMBL" id="AZL61233.1"/>
    </source>
</evidence>
<dbReference type="GO" id="GO:1990281">
    <property type="term" value="C:efflux pump complex"/>
    <property type="evidence" value="ECO:0007669"/>
    <property type="project" value="TreeGrafter"/>
</dbReference>
<dbReference type="SUPFAM" id="SSF111369">
    <property type="entry name" value="HlyD-like secretion proteins"/>
    <property type="match status" value="1"/>
</dbReference>
<gene>
    <name evidence="3" type="ORF">EI545_16210</name>
</gene>
<evidence type="ECO:0000256" key="2">
    <source>
        <dbReference type="SAM" id="SignalP"/>
    </source>
</evidence>
<dbReference type="PANTHER" id="PTHR30469:SF15">
    <property type="entry name" value="HLYD FAMILY OF SECRETION PROTEINS"/>
    <property type="match status" value="1"/>
</dbReference>
<name>A0A3S8UC81_9RHOB</name>
<dbReference type="EMBL" id="CP034328">
    <property type="protein sequence ID" value="AZL61233.1"/>
    <property type="molecule type" value="Genomic_DNA"/>
</dbReference>
<evidence type="ECO:0000256" key="1">
    <source>
        <dbReference type="ARBA" id="ARBA00009477"/>
    </source>
</evidence>
<dbReference type="Gene3D" id="2.40.50.100">
    <property type="match status" value="1"/>
</dbReference>
<protein>
    <submittedName>
        <fullName evidence="3">Efflux RND transporter periplasmic adaptor subunit</fullName>
    </submittedName>
</protein>
<comment type="similarity">
    <text evidence="1">Belongs to the membrane fusion protein (MFP) (TC 8.A.1) family.</text>
</comment>
<dbReference type="InterPro" id="IPR006143">
    <property type="entry name" value="RND_pump_MFP"/>
</dbReference>
<dbReference type="Gene3D" id="1.10.287.470">
    <property type="entry name" value="Helix hairpin bin"/>
    <property type="match status" value="1"/>
</dbReference>
<sequence>MRTLVLAATLVAPALIAPAPLRADPLTLALTDITDWKAVYGTVEARDRVPARARLGGILVTLTVAEGDLVAEGQELALVTDDKLALQRSALAAQRAALAAQLANAQADLARGEGLLASGTTTAQRVDALRTNVDVLTGQIGSLDAQAQVIDQQIAEGRVLAPVAGRVLDVPVARGAVVQPGEPVAVIGGGGTFLRISVPERHATSLVEGDPIQIASEGAVELTGTLSRIYPLIESGRVTADVEITGLPDRFFGARLLVRLPVGTRPALLVPETAIVTRAGLDFIAVEQPTGPALRTIVPGERLTLNGTPMVEVLSGLAPGDTVLTEPPVTSGASHD</sequence>
<keyword evidence="2" id="KW-0732">Signal</keyword>
<dbReference type="GO" id="GO:0015562">
    <property type="term" value="F:efflux transmembrane transporter activity"/>
    <property type="evidence" value="ECO:0007669"/>
    <property type="project" value="TreeGrafter"/>
</dbReference>
<dbReference type="Proteomes" id="UP000282002">
    <property type="component" value="Chromosome"/>
</dbReference>
<dbReference type="Gene3D" id="2.40.420.20">
    <property type="match status" value="1"/>
</dbReference>
<dbReference type="OrthoDB" id="7914255at2"/>
<dbReference type="KEGG" id="taw:EI545_16210"/>
<dbReference type="PANTHER" id="PTHR30469">
    <property type="entry name" value="MULTIDRUG RESISTANCE PROTEIN MDTA"/>
    <property type="match status" value="1"/>
</dbReference>
<dbReference type="AlphaFoldDB" id="A0A3S8UC81"/>
<feature type="chain" id="PRO_5019309444" evidence="2">
    <location>
        <begin position="24"/>
        <end position="336"/>
    </location>
</feature>
<dbReference type="NCBIfam" id="TIGR01730">
    <property type="entry name" value="RND_mfp"/>
    <property type="match status" value="1"/>
</dbReference>
<organism evidence="3 4">
    <name type="scientific">Tabrizicola piscis</name>
    <dbReference type="NCBI Taxonomy" id="2494374"/>
    <lineage>
        <taxon>Bacteria</taxon>
        <taxon>Pseudomonadati</taxon>
        <taxon>Pseudomonadota</taxon>
        <taxon>Alphaproteobacteria</taxon>
        <taxon>Rhodobacterales</taxon>
        <taxon>Paracoccaceae</taxon>
        <taxon>Tabrizicola</taxon>
    </lineage>
</organism>
<feature type="signal peptide" evidence="2">
    <location>
        <begin position="1"/>
        <end position="23"/>
    </location>
</feature>
<reference evidence="3 4" key="1">
    <citation type="submission" date="2018-12" db="EMBL/GenBank/DDBJ databases">
        <title>Complete genome sequencing of Tabrizicola sp. K13M18.</title>
        <authorList>
            <person name="Bae J.-W."/>
        </authorList>
    </citation>
    <scope>NUCLEOTIDE SEQUENCE [LARGE SCALE GENOMIC DNA]</scope>
    <source>
        <strain evidence="3 4">K13M18</strain>
    </source>
</reference>